<dbReference type="Gene3D" id="1.10.357.10">
    <property type="entry name" value="Tetracycline Repressor, domain 2"/>
    <property type="match status" value="1"/>
</dbReference>
<dbReference type="HOGENOM" id="CLU_069356_2_3_11"/>
<dbReference type="EMBL" id="CP001958">
    <property type="protein sequence ID" value="ADG97472.1"/>
    <property type="molecule type" value="Genomic_DNA"/>
</dbReference>
<evidence type="ECO:0000313" key="8">
    <source>
        <dbReference type="Proteomes" id="UP000002247"/>
    </source>
</evidence>
<keyword evidence="3" id="KW-0804">Transcription</keyword>
<evidence type="ECO:0000256" key="5">
    <source>
        <dbReference type="SAM" id="MobiDB-lite"/>
    </source>
</evidence>
<dbReference type="PANTHER" id="PTHR30055:SF238">
    <property type="entry name" value="MYCOFACTOCIN BIOSYNTHESIS TRANSCRIPTIONAL REGULATOR MFTR-RELATED"/>
    <property type="match status" value="1"/>
</dbReference>
<feature type="region of interest" description="Disordered" evidence="5">
    <location>
        <begin position="1"/>
        <end position="23"/>
    </location>
</feature>
<reference evidence="7 8" key="1">
    <citation type="journal article" date="2010" name="Stand. Genomic Sci.">
        <title>Complete genome sequence of Segniliparus rotundus type strain (CDC 1076).</title>
        <authorList>
            <person name="Sikorski J."/>
            <person name="Lapidus A."/>
            <person name="Copeland A."/>
            <person name="Misra M."/>
            <person name="Glavina Del Rio T."/>
            <person name="Nolan M."/>
            <person name="Lucas S."/>
            <person name="Chen F."/>
            <person name="Tice H."/>
            <person name="Cheng J.F."/>
            <person name="Jando M."/>
            <person name="Schneider S."/>
            <person name="Bruce D."/>
            <person name="Goodwin L."/>
            <person name="Pitluck S."/>
            <person name="Liolios K."/>
            <person name="Mikhailova N."/>
            <person name="Pati A."/>
            <person name="Ivanova N."/>
            <person name="Mavromatis K."/>
            <person name="Chen A."/>
            <person name="Palaniappan K."/>
            <person name="Chertkov O."/>
            <person name="Land M."/>
            <person name="Hauser L."/>
            <person name="Chang Y.J."/>
            <person name="Jeffries C.D."/>
            <person name="Brettin T."/>
            <person name="Detter J.C."/>
            <person name="Han C."/>
            <person name="Rohde M."/>
            <person name="Goker M."/>
            <person name="Bristow J."/>
            <person name="Eisen J.A."/>
            <person name="Markowitz V."/>
            <person name="Hugenholtz P."/>
            <person name="Kyrpides N.C."/>
            <person name="Klenk H.P."/>
        </authorList>
    </citation>
    <scope>NUCLEOTIDE SEQUENCE [LARGE SCALE GENOMIC DNA]</scope>
    <source>
        <strain evidence="8">ATCC BAA-972 / CDC 1076 / CIP 108378 / DSM 44985 / JCM 13578</strain>
    </source>
</reference>
<dbReference type="eggNOG" id="COG1309">
    <property type="taxonomic scope" value="Bacteria"/>
</dbReference>
<dbReference type="PROSITE" id="PS50977">
    <property type="entry name" value="HTH_TETR_2"/>
    <property type="match status" value="1"/>
</dbReference>
<dbReference type="AlphaFoldDB" id="D6ZEU8"/>
<dbReference type="Gene3D" id="1.10.10.60">
    <property type="entry name" value="Homeodomain-like"/>
    <property type="match status" value="1"/>
</dbReference>
<name>D6ZEU8_SEGRD</name>
<dbReference type="Pfam" id="PF00440">
    <property type="entry name" value="TetR_N"/>
    <property type="match status" value="1"/>
</dbReference>
<keyword evidence="8" id="KW-1185">Reference proteome</keyword>
<organism evidence="7 8">
    <name type="scientific">Segniliparus rotundus (strain ATCC BAA-972 / CDC 1076 / CIP 108378 / DSM 44985 / JCM 13578)</name>
    <dbReference type="NCBI Taxonomy" id="640132"/>
    <lineage>
        <taxon>Bacteria</taxon>
        <taxon>Bacillati</taxon>
        <taxon>Actinomycetota</taxon>
        <taxon>Actinomycetes</taxon>
        <taxon>Mycobacteriales</taxon>
        <taxon>Segniliparaceae</taxon>
        <taxon>Segniliparus</taxon>
    </lineage>
</organism>
<dbReference type="InterPro" id="IPR050109">
    <property type="entry name" value="HTH-type_TetR-like_transc_reg"/>
</dbReference>
<dbReference type="STRING" id="640132.Srot_0999"/>
<proteinExistence type="predicted"/>
<evidence type="ECO:0000256" key="2">
    <source>
        <dbReference type="ARBA" id="ARBA00023125"/>
    </source>
</evidence>
<dbReference type="GO" id="GO:0000976">
    <property type="term" value="F:transcription cis-regulatory region binding"/>
    <property type="evidence" value="ECO:0007669"/>
    <property type="project" value="TreeGrafter"/>
</dbReference>
<feature type="compositionally biased region" description="Polar residues" evidence="5">
    <location>
        <begin position="1"/>
        <end position="16"/>
    </location>
</feature>
<keyword evidence="2 4" id="KW-0238">DNA-binding</keyword>
<dbReference type="PANTHER" id="PTHR30055">
    <property type="entry name" value="HTH-TYPE TRANSCRIPTIONAL REGULATOR RUTR"/>
    <property type="match status" value="1"/>
</dbReference>
<evidence type="ECO:0000256" key="3">
    <source>
        <dbReference type="ARBA" id="ARBA00023163"/>
    </source>
</evidence>
<dbReference type="InterPro" id="IPR001647">
    <property type="entry name" value="HTH_TetR"/>
</dbReference>
<accession>D6ZEU8</accession>
<dbReference type="KEGG" id="srt:Srot_0999"/>
<evidence type="ECO:0000259" key="6">
    <source>
        <dbReference type="PROSITE" id="PS50977"/>
    </source>
</evidence>
<dbReference type="Proteomes" id="UP000002247">
    <property type="component" value="Chromosome"/>
</dbReference>
<keyword evidence="1" id="KW-0805">Transcription regulation</keyword>
<evidence type="ECO:0000256" key="1">
    <source>
        <dbReference type="ARBA" id="ARBA00023015"/>
    </source>
</evidence>
<evidence type="ECO:0000256" key="4">
    <source>
        <dbReference type="PROSITE-ProRule" id="PRU00335"/>
    </source>
</evidence>
<dbReference type="PRINTS" id="PR00455">
    <property type="entry name" value="HTHTETR"/>
</dbReference>
<feature type="domain" description="HTH tetR-type" evidence="6">
    <location>
        <begin position="25"/>
        <end position="85"/>
    </location>
</feature>
<dbReference type="SUPFAM" id="SSF46689">
    <property type="entry name" value="Homeodomain-like"/>
    <property type="match status" value="1"/>
</dbReference>
<sequence>MTTALVSQNQPDQQHQPGLRERKRTACAAQIHEAAIRLVAEHGYEAVTIAQIAETAAVSPKTVFNYWGSKDGAILGVGETGPDSAWSQAYLAPENTDHFGPIIDLLATRSAGQRQEHARLMLRVFQEQPRLVGLRLAHAAETAEAFAALCAAKLGQLRPDHDAQKLAQEARLIVSIALAVARHAWQEWARDEDGRPLETHLATSLELHQKLCNDMISANGGKQ</sequence>
<gene>
    <name evidence="7" type="ordered locus">Srot_0999</name>
</gene>
<dbReference type="GO" id="GO:0003700">
    <property type="term" value="F:DNA-binding transcription factor activity"/>
    <property type="evidence" value="ECO:0007669"/>
    <property type="project" value="TreeGrafter"/>
</dbReference>
<evidence type="ECO:0000313" key="7">
    <source>
        <dbReference type="EMBL" id="ADG97472.1"/>
    </source>
</evidence>
<protein>
    <submittedName>
        <fullName evidence="7">Transcriptional regulator, TetR family</fullName>
    </submittedName>
</protein>
<feature type="DNA-binding region" description="H-T-H motif" evidence="4">
    <location>
        <begin position="48"/>
        <end position="67"/>
    </location>
</feature>
<dbReference type="RefSeq" id="WP_013137928.1">
    <property type="nucleotide sequence ID" value="NC_014168.1"/>
</dbReference>
<dbReference type="InterPro" id="IPR009057">
    <property type="entry name" value="Homeodomain-like_sf"/>
</dbReference>